<sequence>MKRLLGLCLLLAGCASTPPTPISAPVASPELTWQSRQVQLGALQSWQLSGRVSVANDDEAWQLNVTWQQQADNYEIQITGPFGMGKVRLQGSKDGVFLYDSDGHTYYAQEPDSLLLEHTGIFMPITSLYYWIRGLPDPATGGIQIPQLDAWGRLVRLRQDGWSVDLKRYARVDRLQLPDKLFIRNDQGIEVRVVIDKWNIYQGRGARDEGQGSAKPVYIN</sequence>
<protein>
    <recommendedName>
        <fullName evidence="8">Outer-membrane lipoprotein LolB</fullName>
    </recommendedName>
</protein>
<evidence type="ECO:0000256" key="5">
    <source>
        <dbReference type="ARBA" id="ARBA00023136"/>
    </source>
</evidence>
<dbReference type="Pfam" id="PF03550">
    <property type="entry name" value="LolB"/>
    <property type="match status" value="1"/>
</dbReference>
<dbReference type="NCBIfam" id="TIGR00548">
    <property type="entry name" value="lolB"/>
    <property type="match status" value="1"/>
</dbReference>
<evidence type="ECO:0000256" key="6">
    <source>
        <dbReference type="ARBA" id="ARBA00023186"/>
    </source>
</evidence>
<name>A0A3B1BR41_9ZZZZ</name>
<keyword evidence="3" id="KW-0813">Transport</keyword>
<dbReference type="InterPro" id="IPR004565">
    <property type="entry name" value="OM_lipoprot_LolB"/>
</dbReference>
<comment type="subcellular location">
    <subcellularLocation>
        <location evidence="1">Cell outer membrane</location>
    </subcellularLocation>
</comment>
<keyword evidence="6" id="KW-0143">Chaperone</keyword>
<organism evidence="7">
    <name type="scientific">hydrothermal vent metagenome</name>
    <dbReference type="NCBI Taxonomy" id="652676"/>
    <lineage>
        <taxon>unclassified sequences</taxon>
        <taxon>metagenomes</taxon>
        <taxon>ecological metagenomes</taxon>
    </lineage>
</organism>
<reference evidence="7" key="1">
    <citation type="submission" date="2018-06" db="EMBL/GenBank/DDBJ databases">
        <authorList>
            <person name="Zhirakovskaya E."/>
        </authorList>
    </citation>
    <scope>NUCLEOTIDE SEQUENCE</scope>
</reference>
<dbReference type="GO" id="GO:0009279">
    <property type="term" value="C:cell outer membrane"/>
    <property type="evidence" value="ECO:0007669"/>
    <property type="project" value="UniProtKB-SubCell"/>
</dbReference>
<evidence type="ECO:0008006" key="8">
    <source>
        <dbReference type="Google" id="ProtNLM"/>
    </source>
</evidence>
<dbReference type="HAMAP" id="MF_00233">
    <property type="entry name" value="LolB"/>
    <property type="match status" value="1"/>
</dbReference>
<dbReference type="GO" id="GO:0015031">
    <property type="term" value="P:protein transport"/>
    <property type="evidence" value="ECO:0007669"/>
    <property type="project" value="UniProtKB-KW"/>
</dbReference>
<comment type="subunit">
    <text evidence="2">Monomer.</text>
</comment>
<dbReference type="SUPFAM" id="SSF89392">
    <property type="entry name" value="Prokaryotic lipoproteins and lipoprotein localization factors"/>
    <property type="match status" value="1"/>
</dbReference>
<keyword evidence="5" id="KW-0472">Membrane</keyword>
<dbReference type="InterPro" id="IPR029046">
    <property type="entry name" value="LolA/LolB/LppX"/>
</dbReference>
<evidence type="ECO:0000256" key="4">
    <source>
        <dbReference type="ARBA" id="ARBA00022927"/>
    </source>
</evidence>
<gene>
    <name evidence="7" type="ORF">MNBD_GAMMA24-1867</name>
</gene>
<keyword evidence="4" id="KW-0653">Protein transport</keyword>
<dbReference type="AlphaFoldDB" id="A0A3B1BR41"/>
<accession>A0A3B1BR41</accession>
<dbReference type="Gene3D" id="2.50.20.10">
    <property type="entry name" value="Lipoprotein localisation LolA/LolB/LppX"/>
    <property type="match status" value="1"/>
</dbReference>
<dbReference type="CDD" id="cd16326">
    <property type="entry name" value="LolB"/>
    <property type="match status" value="1"/>
</dbReference>
<dbReference type="EMBL" id="UOFZ01000192">
    <property type="protein sequence ID" value="VAX14673.1"/>
    <property type="molecule type" value="Genomic_DNA"/>
</dbReference>
<evidence type="ECO:0000313" key="7">
    <source>
        <dbReference type="EMBL" id="VAX14673.1"/>
    </source>
</evidence>
<proteinExistence type="inferred from homology"/>
<evidence type="ECO:0000256" key="3">
    <source>
        <dbReference type="ARBA" id="ARBA00022448"/>
    </source>
</evidence>
<evidence type="ECO:0000256" key="2">
    <source>
        <dbReference type="ARBA" id="ARBA00011245"/>
    </source>
</evidence>
<evidence type="ECO:0000256" key="1">
    <source>
        <dbReference type="ARBA" id="ARBA00004442"/>
    </source>
</evidence>